<dbReference type="InterPro" id="IPR028082">
    <property type="entry name" value="Peripla_BP_I"/>
</dbReference>
<feature type="domain" description="Leucine-binding protein" evidence="6">
    <location>
        <begin position="233"/>
        <end position="458"/>
    </location>
</feature>
<keyword evidence="8" id="KW-1185">Reference proteome</keyword>
<dbReference type="GO" id="GO:0006865">
    <property type="term" value="P:amino acid transport"/>
    <property type="evidence" value="ECO:0007669"/>
    <property type="project" value="UniProtKB-KW"/>
</dbReference>
<name>A0A8J3Z9U1_9ACTN</name>
<proteinExistence type="inferred from homology"/>
<sequence length="461" mass="48370">MSDRPEDRRSNGSSRRYLAAILAVALLAVGACGDETPTTTRNTDEAIRLYGSDGNMTSSFGDTFKDQAGLLNGMRGTSPLTPLSEDFKSRLRGVDSRLKNDFLYAAEGYDAVVIAALATETARSVEGPQIAKYMTAVTITKNAGDAPCLTIQTCMDGVKAGQDIAYRGVSMKRSGLTDRGEPSSASYGSLIFGRSNLVDDAKTEFVAAGDEKLEAKEQPTPPSRNGSARSTTPLRIGALLPKTGDLAIAGPPIFAGVKLAIAEINAAGGVLGQPVVYVDGDDGTDPVKAAAQVDAHIAAGVQVIVGAAASGISKAVIPKVIQAQRVLISPSATADELTDEPDGGMFFRTSPRDTLQSRALADVIMRYGAQKIVIVARDDSYGNGLASKVAEQLKAAGVKDGSLKVLKYEVRKDPKEYAVDQFSGLATDTSNFKPDSVLVIGFEESGNMIKALSAHGVKFHD</sequence>
<accession>A0A8J3Z9U1</accession>
<evidence type="ECO:0000256" key="5">
    <source>
        <dbReference type="SAM" id="MobiDB-lite"/>
    </source>
</evidence>
<dbReference type="SUPFAM" id="SSF53822">
    <property type="entry name" value="Periplasmic binding protein-like I"/>
    <property type="match status" value="2"/>
</dbReference>
<evidence type="ECO:0000256" key="4">
    <source>
        <dbReference type="ARBA" id="ARBA00022970"/>
    </source>
</evidence>
<keyword evidence="3" id="KW-0732">Signal</keyword>
<keyword evidence="2" id="KW-0813">Transport</keyword>
<comment type="caution">
    <text evidence="7">The sequence shown here is derived from an EMBL/GenBank/DDBJ whole genome shotgun (WGS) entry which is preliminary data.</text>
</comment>
<dbReference type="PROSITE" id="PS51257">
    <property type="entry name" value="PROKAR_LIPOPROTEIN"/>
    <property type="match status" value="1"/>
</dbReference>
<dbReference type="AlphaFoldDB" id="A0A8J3Z9U1"/>
<dbReference type="InterPro" id="IPR000709">
    <property type="entry name" value="Leu_Ile_Val-bd"/>
</dbReference>
<dbReference type="InterPro" id="IPR028081">
    <property type="entry name" value="Leu-bd"/>
</dbReference>
<reference evidence="7" key="1">
    <citation type="submission" date="2021-01" db="EMBL/GenBank/DDBJ databases">
        <title>Whole genome shotgun sequence of Virgisporangium aurantiacum NBRC 16421.</title>
        <authorList>
            <person name="Komaki H."/>
            <person name="Tamura T."/>
        </authorList>
    </citation>
    <scope>NUCLEOTIDE SEQUENCE</scope>
    <source>
        <strain evidence="7">NBRC 16421</strain>
    </source>
</reference>
<gene>
    <name evidence="7" type="ORF">Vau01_073380</name>
</gene>
<dbReference type="RefSeq" id="WP_204002958.1">
    <property type="nucleotide sequence ID" value="NZ_BOPG01000048.1"/>
</dbReference>
<dbReference type="Gene3D" id="3.40.50.2300">
    <property type="match status" value="4"/>
</dbReference>
<protein>
    <recommendedName>
        <fullName evidence="6">Leucine-binding protein domain-containing protein</fullName>
    </recommendedName>
</protein>
<evidence type="ECO:0000259" key="6">
    <source>
        <dbReference type="Pfam" id="PF13458"/>
    </source>
</evidence>
<dbReference type="InterPro" id="IPR051010">
    <property type="entry name" value="BCAA_transport"/>
</dbReference>
<dbReference type="Proteomes" id="UP000612585">
    <property type="component" value="Unassembled WGS sequence"/>
</dbReference>
<evidence type="ECO:0000256" key="2">
    <source>
        <dbReference type="ARBA" id="ARBA00022448"/>
    </source>
</evidence>
<dbReference type="PANTHER" id="PTHR30483">
    <property type="entry name" value="LEUCINE-SPECIFIC-BINDING PROTEIN"/>
    <property type="match status" value="1"/>
</dbReference>
<dbReference type="Pfam" id="PF13458">
    <property type="entry name" value="Peripla_BP_6"/>
    <property type="match status" value="1"/>
</dbReference>
<dbReference type="EMBL" id="BOPG01000048">
    <property type="protein sequence ID" value="GIJ59822.1"/>
    <property type="molecule type" value="Genomic_DNA"/>
</dbReference>
<evidence type="ECO:0000256" key="3">
    <source>
        <dbReference type="ARBA" id="ARBA00022729"/>
    </source>
</evidence>
<dbReference type="PRINTS" id="PR00337">
    <property type="entry name" value="LEUILEVALBP"/>
</dbReference>
<organism evidence="7 8">
    <name type="scientific">Virgisporangium aurantiacum</name>
    <dbReference type="NCBI Taxonomy" id="175570"/>
    <lineage>
        <taxon>Bacteria</taxon>
        <taxon>Bacillati</taxon>
        <taxon>Actinomycetota</taxon>
        <taxon>Actinomycetes</taxon>
        <taxon>Micromonosporales</taxon>
        <taxon>Micromonosporaceae</taxon>
        <taxon>Virgisporangium</taxon>
    </lineage>
</organism>
<feature type="compositionally biased region" description="Polar residues" evidence="5">
    <location>
        <begin position="223"/>
        <end position="232"/>
    </location>
</feature>
<keyword evidence="4" id="KW-0029">Amino-acid transport</keyword>
<evidence type="ECO:0000313" key="8">
    <source>
        <dbReference type="Proteomes" id="UP000612585"/>
    </source>
</evidence>
<comment type="similarity">
    <text evidence="1">Belongs to the leucine-binding protein family.</text>
</comment>
<feature type="region of interest" description="Disordered" evidence="5">
    <location>
        <begin position="211"/>
        <end position="232"/>
    </location>
</feature>
<evidence type="ECO:0000313" key="7">
    <source>
        <dbReference type="EMBL" id="GIJ59822.1"/>
    </source>
</evidence>
<evidence type="ECO:0000256" key="1">
    <source>
        <dbReference type="ARBA" id="ARBA00010062"/>
    </source>
</evidence>
<dbReference type="PANTHER" id="PTHR30483:SF6">
    <property type="entry name" value="PERIPLASMIC BINDING PROTEIN OF ABC TRANSPORTER FOR NATURAL AMINO ACIDS"/>
    <property type="match status" value="1"/>
</dbReference>